<comment type="caution">
    <text evidence="2">The sequence shown here is derived from an EMBL/GenBank/DDBJ whole genome shotgun (WGS) entry which is preliminary data.</text>
</comment>
<feature type="region of interest" description="Disordered" evidence="1">
    <location>
        <begin position="21"/>
        <end position="55"/>
    </location>
</feature>
<evidence type="ECO:0000313" key="3">
    <source>
        <dbReference type="Proteomes" id="UP000242519"/>
    </source>
</evidence>
<dbReference type="AlphaFoldDB" id="A0A218YS36"/>
<organism evidence="2 3">
    <name type="scientific">Diplocarpon coronariae</name>
    <dbReference type="NCBI Taxonomy" id="2795749"/>
    <lineage>
        <taxon>Eukaryota</taxon>
        <taxon>Fungi</taxon>
        <taxon>Dikarya</taxon>
        <taxon>Ascomycota</taxon>
        <taxon>Pezizomycotina</taxon>
        <taxon>Leotiomycetes</taxon>
        <taxon>Helotiales</taxon>
        <taxon>Drepanopezizaceae</taxon>
        <taxon>Diplocarpon</taxon>
    </lineage>
</organism>
<feature type="region of interest" description="Disordered" evidence="1">
    <location>
        <begin position="96"/>
        <end position="195"/>
    </location>
</feature>
<dbReference type="InParanoid" id="A0A218YS36"/>
<reference evidence="2 3" key="1">
    <citation type="submission" date="2017-04" db="EMBL/GenBank/DDBJ databases">
        <title>Draft genome sequence of Marssonina coronaria NL1: causal agent of apple blotch.</title>
        <authorList>
            <person name="Cheng Q."/>
        </authorList>
    </citation>
    <scope>NUCLEOTIDE SEQUENCE [LARGE SCALE GENOMIC DNA]</scope>
    <source>
        <strain evidence="2 3">NL1</strain>
    </source>
</reference>
<proteinExistence type="predicted"/>
<dbReference type="EMBL" id="MZNU01000425">
    <property type="protein sequence ID" value="OWO97781.1"/>
    <property type="molecule type" value="Genomic_DNA"/>
</dbReference>
<feature type="compositionally biased region" description="Basic residues" evidence="1">
    <location>
        <begin position="28"/>
        <end position="40"/>
    </location>
</feature>
<evidence type="ECO:0000313" key="2">
    <source>
        <dbReference type="EMBL" id="OWO97781.1"/>
    </source>
</evidence>
<dbReference type="Proteomes" id="UP000242519">
    <property type="component" value="Unassembled WGS sequence"/>
</dbReference>
<gene>
    <name evidence="2" type="ORF">B2J93_8892</name>
</gene>
<keyword evidence="3" id="KW-1185">Reference proteome</keyword>
<evidence type="ECO:0000256" key="1">
    <source>
        <dbReference type="SAM" id="MobiDB-lite"/>
    </source>
</evidence>
<accession>A0A218YS36</accession>
<name>A0A218YS36_9HELO</name>
<sequence length="195" mass="21083">MPNANEAIIESKVKVDRLTGWTKEHRSTWTRRRKSRRRRSSGATGNGWKANDGQMTAVEPAASQHEGLHEPWNPSRKEMAMEPAQRISNLTTGAIAIRSSGGGRGDVRLGLANVNHDDDDDDDENHNSDATAASEQGKMYCAVPEQRRQSSTSSDPVAAASGVDGSESGAEMRANAARYDTWQPSSCSAEDGEQA</sequence>
<protein>
    <submittedName>
        <fullName evidence="2">Uncharacterized protein</fullName>
    </submittedName>
</protein>